<dbReference type="OrthoDB" id="2991331at2"/>
<protein>
    <submittedName>
        <fullName evidence="2">Spore gernimation protein GerPC</fullName>
    </submittedName>
</protein>
<sequence>MYSSYPESYFQKLNDYLKWQTSRIRSLENKVESLSKELESLKKQRGVTIERIEYKFDQLKVEKLDGTLNVGLSPAGLGEQSVEDMEVGGETIRTNPAKSESFARIQQRVTDYLQQSCPAELVQLEGKYQVKLDEDTTESILGDLQGQIGQRIDYYLNYGLDPNTVVLTTEQEQSITDKVIRDIRLGLEQYFLKRKTGGEAQNDSAGGE</sequence>
<dbReference type="Proteomes" id="UP000028123">
    <property type="component" value="Unassembled WGS sequence"/>
</dbReference>
<gene>
    <name evidence="2" type="ORF">ET33_25855</name>
</gene>
<evidence type="ECO:0000313" key="3">
    <source>
        <dbReference type="Proteomes" id="UP000028123"/>
    </source>
</evidence>
<evidence type="ECO:0000256" key="1">
    <source>
        <dbReference type="SAM" id="Coils"/>
    </source>
</evidence>
<evidence type="ECO:0000313" key="2">
    <source>
        <dbReference type="EMBL" id="KEQ27298.1"/>
    </source>
</evidence>
<dbReference type="eggNOG" id="ENOG50335K6">
    <property type="taxonomic scope" value="Bacteria"/>
</dbReference>
<keyword evidence="1" id="KW-0175">Coiled coil</keyword>
<name>A0A081P9C5_9BACL</name>
<dbReference type="Pfam" id="PF10737">
    <property type="entry name" value="GerPC"/>
    <property type="match status" value="1"/>
</dbReference>
<dbReference type="RefSeq" id="WP_036677485.1">
    <property type="nucleotide sequence ID" value="NZ_FYEP01000014.1"/>
</dbReference>
<dbReference type="EMBL" id="JNVM01000004">
    <property type="protein sequence ID" value="KEQ27298.1"/>
    <property type="molecule type" value="Genomic_DNA"/>
</dbReference>
<dbReference type="AlphaFoldDB" id="A0A081P9C5"/>
<accession>A0A081P9C5</accession>
<organism evidence="2 3">
    <name type="scientific">Paenibacillus tyrfis</name>
    <dbReference type="NCBI Taxonomy" id="1501230"/>
    <lineage>
        <taxon>Bacteria</taxon>
        <taxon>Bacillati</taxon>
        <taxon>Bacillota</taxon>
        <taxon>Bacilli</taxon>
        <taxon>Bacillales</taxon>
        <taxon>Paenibacillaceae</taxon>
        <taxon>Paenibacillus</taxon>
    </lineage>
</organism>
<feature type="coiled-coil region" evidence="1">
    <location>
        <begin position="17"/>
        <end position="51"/>
    </location>
</feature>
<comment type="caution">
    <text evidence="2">The sequence shown here is derived from an EMBL/GenBank/DDBJ whole genome shotgun (WGS) entry which is preliminary data.</text>
</comment>
<proteinExistence type="predicted"/>
<dbReference type="InterPro" id="IPR019673">
    <property type="entry name" value="Spore_germination_GerPC"/>
</dbReference>
<reference evidence="2 3" key="1">
    <citation type="submission" date="2014-06" db="EMBL/GenBank/DDBJ databases">
        <title>Draft genome sequence of Paenibacillus sp. MSt1.</title>
        <authorList>
            <person name="Aw Y.K."/>
            <person name="Ong K.S."/>
            <person name="Gan H.M."/>
            <person name="Lee S.M."/>
        </authorList>
    </citation>
    <scope>NUCLEOTIDE SEQUENCE [LARGE SCALE GENOMIC DNA]</scope>
    <source>
        <strain evidence="2 3">MSt1</strain>
    </source>
</reference>
<keyword evidence="3" id="KW-1185">Reference proteome</keyword>